<dbReference type="RefSeq" id="WP_241273288.1">
    <property type="nucleotide sequence ID" value="NZ_JAKZGS010000001.1"/>
</dbReference>
<proteinExistence type="predicted"/>
<reference evidence="1" key="1">
    <citation type="submission" date="2022-03" db="EMBL/GenBank/DDBJ databases">
        <title>De novo assembled genomes of Belliella spp. (Cyclobacteriaceae) strains.</title>
        <authorList>
            <person name="Szabo A."/>
            <person name="Korponai K."/>
            <person name="Felfoldi T."/>
        </authorList>
    </citation>
    <scope>NUCLEOTIDE SEQUENCE</scope>
    <source>
        <strain evidence="1">DSM 107340</strain>
    </source>
</reference>
<evidence type="ECO:0000313" key="2">
    <source>
        <dbReference type="Proteomes" id="UP001165488"/>
    </source>
</evidence>
<sequence>MINKLGKGATVLDTNLSGGAFSLCSYLIGPNGFKPDFKDHLFVHEYGHYLQSQRMGPLYLPFVGLPSVTDFYLVDKLFKVNLHSTRWYEANASKLVANYFDEKFGTESSGYFSGSINHFDRNSFVNDRTSSPYRNPRNEGFNTRGNPIKSRFHWSDVPINMLFNGGLGLFGFLFNK</sequence>
<comment type="caution">
    <text evidence="1">The sequence shown here is derived from an EMBL/GenBank/DDBJ whole genome shotgun (WGS) entry which is preliminary data.</text>
</comment>
<protein>
    <submittedName>
        <fullName evidence="1">Uncharacterized protein</fullName>
    </submittedName>
</protein>
<organism evidence="1 2">
    <name type="scientific">Belliella calami</name>
    <dbReference type="NCBI Taxonomy" id="2923436"/>
    <lineage>
        <taxon>Bacteria</taxon>
        <taxon>Pseudomonadati</taxon>
        <taxon>Bacteroidota</taxon>
        <taxon>Cytophagia</taxon>
        <taxon>Cytophagales</taxon>
        <taxon>Cyclobacteriaceae</taxon>
        <taxon>Belliella</taxon>
    </lineage>
</organism>
<dbReference type="EMBL" id="JAKZGS010000001">
    <property type="protein sequence ID" value="MCH7396768.1"/>
    <property type="molecule type" value="Genomic_DNA"/>
</dbReference>
<accession>A0ABS9UJG6</accession>
<gene>
    <name evidence="1" type="ORF">MM236_02160</name>
</gene>
<keyword evidence="2" id="KW-1185">Reference proteome</keyword>
<name>A0ABS9UJG6_9BACT</name>
<evidence type="ECO:0000313" key="1">
    <source>
        <dbReference type="EMBL" id="MCH7396768.1"/>
    </source>
</evidence>
<dbReference type="Proteomes" id="UP001165488">
    <property type="component" value="Unassembled WGS sequence"/>
</dbReference>